<evidence type="ECO:0000313" key="1">
    <source>
        <dbReference type="EMBL" id="KAG7447850.1"/>
    </source>
</evidence>
<keyword evidence="2" id="KW-1185">Reference proteome</keyword>
<accession>A0A9P7VW85</accession>
<dbReference type="GeneID" id="66101386"/>
<name>A0A9P7VW85_9AGAR</name>
<gene>
    <name evidence="1" type="ORF">BT62DRAFT_1075176</name>
</gene>
<evidence type="ECO:0000313" key="2">
    <source>
        <dbReference type="Proteomes" id="UP000812287"/>
    </source>
</evidence>
<dbReference type="RefSeq" id="XP_043041350.1">
    <property type="nucleotide sequence ID" value="XM_043179092.1"/>
</dbReference>
<dbReference type="Proteomes" id="UP000812287">
    <property type="component" value="Unassembled WGS sequence"/>
</dbReference>
<sequence>MDEGTRPHLLGPIYPLPRNTNFVQCHVLWYSPNVSEVLSLSIEPLPSGDYGWFFPNGGSSIPSLRHLPDMCSFTTMQREDIQNEIPGARLSDPCTL</sequence>
<protein>
    <submittedName>
        <fullName evidence="1">Uncharacterized protein</fullName>
    </submittedName>
</protein>
<organism evidence="1 2">
    <name type="scientific">Guyanagaster necrorhizus</name>
    <dbReference type="NCBI Taxonomy" id="856835"/>
    <lineage>
        <taxon>Eukaryota</taxon>
        <taxon>Fungi</taxon>
        <taxon>Dikarya</taxon>
        <taxon>Basidiomycota</taxon>
        <taxon>Agaricomycotina</taxon>
        <taxon>Agaricomycetes</taxon>
        <taxon>Agaricomycetidae</taxon>
        <taxon>Agaricales</taxon>
        <taxon>Marasmiineae</taxon>
        <taxon>Physalacriaceae</taxon>
        <taxon>Guyanagaster</taxon>
    </lineage>
</organism>
<proteinExistence type="predicted"/>
<feature type="non-terminal residue" evidence="1">
    <location>
        <position position="96"/>
    </location>
</feature>
<dbReference type="EMBL" id="MU250531">
    <property type="protein sequence ID" value="KAG7447850.1"/>
    <property type="molecule type" value="Genomic_DNA"/>
</dbReference>
<reference evidence="1" key="1">
    <citation type="submission" date="2020-11" db="EMBL/GenBank/DDBJ databases">
        <title>Adaptations for nitrogen fixation in a non-lichenized fungal sporocarp promotes dispersal by wood-feeding termites.</title>
        <authorList>
            <consortium name="DOE Joint Genome Institute"/>
            <person name="Koch R.A."/>
            <person name="Yoon G."/>
            <person name="Arayal U."/>
            <person name="Lail K."/>
            <person name="Amirebrahimi M."/>
            <person name="Labutti K."/>
            <person name="Lipzen A."/>
            <person name="Riley R."/>
            <person name="Barry K."/>
            <person name="Henrissat B."/>
            <person name="Grigoriev I.V."/>
            <person name="Herr J.R."/>
            <person name="Aime M.C."/>
        </authorList>
    </citation>
    <scope>NUCLEOTIDE SEQUENCE</scope>
    <source>
        <strain evidence="1">MCA 3950</strain>
    </source>
</reference>
<dbReference type="AlphaFoldDB" id="A0A9P7VW85"/>
<comment type="caution">
    <text evidence="1">The sequence shown here is derived from an EMBL/GenBank/DDBJ whole genome shotgun (WGS) entry which is preliminary data.</text>
</comment>